<dbReference type="PANTHER" id="PTHR43377:SF2">
    <property type="entry name" value="BINDING ROSSMANN FOLD OXIDOREDUCTASE, PUTATIVE (AFU_ORTHOLOGUE AFUA_4G00560)-RELATED"/>
    <property type="match status" value="1"/>
</dbReference>
<sequence>MNTAQIATKQLRVGLVGSGQRAASYFRNIPTDMAGSVDLSAISDPDHERREAFAGLFDAQPDFHDDGVEMLHDRHLDAVVIASPNDQHVPYAVEAMRQGLPLMLEKPVATTVEGLSALWSAEQARTASRTVVGFVLRYTRFYERVREIVRSGRLGEILSVQADENLGTGLTLMQYQGWRQDVGHSGGWMLEKCCHDLDVLGYVLGSRPVRVHSMASALAFRPRPETEQLPRFRPAAGPGELDFGDEATKDALRSSTQHSPYSPSGLPDRQVATLEFDTGTLATFTSVMAQPRSTRRLRIFGTEGLLEGDLSARTLDLSFPDPAGGAGSTQEHESVQIGASGHHGGDEILGELFWRLAAGEDQTPRAGLAEGIDAVLCAMALQDSARTGMPVELADLRHTVFGASEPVA</sequence>
<dbReference type="EMBL" id="JBHSLN010000010">
    <property type="protein sequence ID" value="MFC5296229.1"/>
    <property type="molecule type" value="Genomic_DNA"/>
</dbReference>
<dbReference type="SUPFAM" id="SSF51735">
    <property type="entry name" value="NAD(P)-binding Rossmann-fold domains"/>
    <property type="match status" value="1"/>
</dbReference>
<dbReference type="RefSeq" id="WP_343922938.1">
    <property type="nucleotide sequence ID" value="NZ_BAAAIR010000026.1"/>
</dbReference>
<feature type="domain" description="Gfo/Idh/MocA-like oxidoreductase N-terminal" evidence="3">
    <location>
        <begin position="11"/>
        <end position="125"/>
    </location>
</feature>
<evidence type="ECO:0000313" key="6">
    <source>
        <dbReference type="Proteomes" id="UP001595937"/>
    </source>
</evidence>
<evidence type="ECO:0000259" key="3">
    <source>
        <dbReference type="Pfam" id="PF01408"/>
    </source>
</evidence>
<dbReference type="Gene3D" id="3.40.50.720">
    <property type="entry name" value="NAD(P)-binding Rossmann-like Domain"/>
    <property type="match status" value="1"/>
</dbReference>
<feature type="region of interest" description="Disordered" evidence="2">
    <location>
        <begin position="226"/>
        <end position="245"/>
    </location>
</feature>
<dbReference type="InterPro" id="IPR036291">
    <property type="entry name" value="NAD(P)-bd_dom_sf"/>
</dbReference>
<reference evidence="6" key="1">
    <citation type="journal article" date="2019" name="Int. J. Syst. Evol. Microbiol.">
        <title>The Global Catalogue of Microorganisms (GCM) 10K type strain sequencing project: providing services to taxonomists for standard genome sequencing and annotation.</title>
        <authorList>
            <consortium name="The Broad Institute Genomics Platform"/>
            <consortium name="The Broad Institute Genome Sequencing Center for Infectious Disease"/>
            <person name="Wu L."/>
            <person name="Ma J."/>
        </authorList>
    </citation>
    <scope>NUCLEOTIDE SEQUENCE [LARGE SCALE GENOMIC DNA]</scope>
    <source>
        <strain evidence="6">CGMCC 1.16455</strain>
    </source>
</reference>
<dbReference type="SUPFAM" id="SSF55347">
    <property type="entry name" value="Glyceraldehyde-3-phosphate dehydrogenase-like, C-terminal domain"/>
    <property type="match status" value="1"/>
</dbReference>
<dbReference type="Proteomes" id="UP001595937">
    <property type="component" value="Unassembled WGS sequence"/>
</dbReference>
<dbReference type="InterPro" id="IPR000683">
    <property type="entry name" value="Gfo/Idh/MocA-like_OxRdtase_N"/>
</dbReference>
<dbReference type="Gene3D" id="3.30.360.10">
    <property type="entry name" value="Dihydrodipicolinate Reductase, domain 2"/>
    <property type="match status" value="1"/>
</dbReference>
<keyword evidence="1" id="KW-0520">NAD</keyword>
<organism evidence="5 6">
    <name type="scientific">Brachybacterium tyrofermentans</name>
    <dbReference type="NCBI Taxonomy" id="47848"/>
    <lineage>
        <taxon>Bacteria</taxon>
        <taxon>Bacillati</taxon>
        <taxon>Actinomycetota</taxon>
        <taxon>Actinomycetes</taxon>
        <taxon>Micrococcales</taxon>
        <taxon>Dermabacteraceae</taxon>
        <taxon>Brachybacterium</taxon>
    </lineage>
</organism>
<accession>A0ABW0FBA3</accession>
<feature type="domain" description="GFO/IDH/MocA-like oxidoreductase" evidence="4">
    <location>
        <begin position="142"/>
        <end position="306"/>
    </location>
</feature>
<dbReference type="Pfam" id="PF22725">
    <property type="entry name" value="GFO_IDH_MocA_C3"/>
    <property type="match status" value="1"/>
</dbReference>
<gene>
    <name evidence="5" type="ORF">ACFPK8_01770</name>
</gene>
<dbReference type="InterPro" id="IPR051450">
    <property type="entry name" value="Gfo/Idh/MocA_Oxidoreductases"/>
</dbReference>
<evidence type="ECO:0000313" key="5">
    <source>
        <dbReference type="EMBL" id="MFC5296229.1"/>
    </source>
</evidence>
<dbReference type="PANTHER" id="PTHR43377">
    <property type="entry name" value="BILIVERDIN REDUCTASE A"/>
    <property type="match status" value="1"/>
</dbReference>
<dbReference type="GeneID" id="303296552"/>
<protein>
    <submittedName>
        <fullName evidence="5">Gfo/Idh/MocA family protein</fullName>
    </submittedName>
</protein>
<dbReference type="Pfam" id="PF01408">
    <property type="entry name" value="GFO_IDH_MocA"/>
    <property type="match status" value="1"/>
</dbReference>
<evidence type="ECO:0000259" key="4">
    <source>
        <dbReference type="Pfam" id="PF22725"/>
    </source>
</evidence>
<comment type="caution">
    <text evidence="5">The sequence shown here is derived from an EMBL/GenBank/DDBJ whole genome shotgun (WGS) entry which is preliminary data.</text>
</comment>
<dbReference type="InterPro" id="IPR055170">
    <property type="entry name" value="GFO_IDH_MocA-like_dom"/>
</dbReference>
<evidence type="ECO:0000256" key="1">
    <source>
        <dbReference type="ARBA" id="ARBA00023027"/>
    </source>
</evidence>
<keyword evidence="6" id="KW-1185">Reference proteome</keyword>
<evidence type="ECO:0000256" key="2">
    <source>
        <dbReference type="SAM" id="MobiDB-lite"/>
    </source>
</evidence>
<proteinExistence type="predicted"/>
<name>A0ABW0FBA3_9MICO</name>